<organism evidence="1 2">
    <name type="scientific">Chilo suppressalis</name>
    <name type="common">Asiatic rice borer moth</name>
    <dbReference type="NCBI Taxonomy" id="168631"/>
    <lineage>
        <taxon>Eukaryota</taxon>
        <taxon>Metazoa</taxon>
        <taxon>Ecdysozoa</taxon>
        <taxon>Arthropoda</taxon>
        <taxon>Hexapoda</taxon>
        <taxon>Insecta</taxon>
        <taxon>Pterygota</taxon>
        <taxon>Neoptera</taxon>
        <taxon>Endopterygota</taxon>
        <taxon>Lepidoptera</taxon>
        <taxon>Glossata</taxon>
        <taxon>Ditrysia</taxon>
        <taxon>Pyraloidea</taxon>
        <taxon>Crambidae</taxon>
        <taxon>Crambinae</taxon>
        <taxon>Chilo</taxon>
    </lineage>
</organism>
<dbReference type="InterPro" id="IPR020339">
    <property type="entry name" value="C20orf85-like"/>
</dbReference>
<gene>
    <name evidence="1" type="ORF">CHILSU_LOCUS5141</name>
</gene>
<proteinExistence type="predicted"/>
<name>A0ABN8AZI6_CHISP</name>
<reference evidence="1" key="1">
    <citation type="submission" date="2021-12" db="EMBL/GenBank/DDBJ databases">
        <authorList>
            <person name="King R."/>
        </authorList>
    </citation>
    <scope>NUCLEOTIDE SEQUENCE</scope>
</reference>
<evidence type="ECO:0000313" key="2">
    <source>
        <dbReference type="Proteomes" id="UP001153292"/>
    </source>
</evidence>
<sequence length="121" mass="14259">MAKEFHPKFDPNTEAFQMRAQWKKVDICRKQWFDRWSWLLDERRLALAESEKVRTAAFLREVPKPDLTKSLKPVPATSTGFIGWLAAKPDCQLEIYTSWLSKVPVRLPDTWDHKDYLGPQK</sequence>
<dbReference type="Proteomes" id="UP001153292">
    <property type="component" value="Chromosome 2"/>
</dbReference>
<accession>A0ABN8AZI6</accession>
<keyword evidence="2" id="KW-1185">Reference proteome</keyword>
<evidence type="ECO:0000313" key="1">
    <source>
        <dbReference type="EMBL" id="CAH0401904.1"/>
    </source>
</evidence>
<dbReference type="EMBL" id="OU963895">
    <property type="protein sequence ID" value="CAH0401904.1"/>
    <property type="molecule type" value="Genomic_DNA"/>
</dbReference>
<protein>
    <submittedName>
        <fullName evidence="1">Uncharacterized protein</fullName>
    </submittedName>
</protein>
<dbReference type="Pfam" id="PF14945">
    <property type="entry name" value="LLC1"/>
    <property type="match status" value="1"/>
</dbReference>